<dbReference type="AlphaFoldDB" id="A0A1D7XMT4"/>
<accession>A0A1D7XMT4</accession>
<name>A0A1D7XMT4_9CLOT</name>
<sequence length="315" mass="36562">MKNFYKKYKKNILKINHKNKGFMLVEVILAFAIFAIVMGGIYGIVLSAMKNNKAGEVKQKAALYGQQIFEDIKSGPIKIKDNVYKVGTLSFLDISHGKKLKFKGEIDFGNEYKGYLNIERNTSIIMDKDLNEESINSEISNDYRIYNFKFDIKSERYKVILENISNYKNIILNSGIEDLIQFKIKTITRDNEKIVEVFGEKNNLKLSKKLIKDGVIKLNLNFDGYKTYENNHKYKDVKIYVSNKDKKSLYISINKPEELNVKLVCEEGTIKPFINTISENLNQIKLGELYDVTVEVKNKEKTEFFRQASQNIDFN</sequence>
<feature type="transmembrane region" description="Helical" evidence="1">
    <location>
        <begin position="21"/>
        <end position="45"/>
    </location>
</feature>
<protein>
    <submittedName>
        <fullName evidence="2">Uncharacterized protein</fullName>
    </submittedName>
</protein>
<dbReference type="Proteomes" id="UP000094652">
    <property type="component" value="Chromosome"/>
</dbReference>
<reference evidence="3" key="1">
    <citation type="submission" date="2016-09" db="EMBL/GenBank/DDBJ databases">
        <title>Genomics of Clostridium taeniosporum, an organism which forms endospores with ribbon-like appendages.</title>
        <authorList>
            <person name="Walker J.R."/>
        </authorList>
    </citation>
    <scope>NUCLEOTIDE SEQUENCE [LARGE SCALE GENOMIC DNA]</scope>
    <source>
        <strain evidence="3">1/k</strain>
    </source>
</reference>
<keyword evidence="1" id="KW-1133">Transmembrane helix</keyword>
<dbReference type="STRING" id="394958.BGI42_13130"/>
<keyword evidence="1" id="KW-0472">Membrane</keyword>
<organism evidence="2 3">
    <name type="scientific">Clostridium taeniosporum</name>
    <dbReference type="NCBI Taxonomy" id="394958"/>
    <lineage>
        <taxon>Bacteria</taxon>
        <taxon>Bacillati</taxon>
        <taxon>Bacillota</taxon>
        <taxon>Clostridia</taxon>
        <taxon>Eubacteriales</taxon>
        <taxon>Clostridiaceae</taxon>
        <taxon>Clostridium</taxon>
    </lineage>
</organism>
<evidence type="ECO:0000256" key="1">
    <source>
        <dbReference type="SAM" id="Phobius"/>
    </source>
</evidence>
<keyword evidence="3" id="KW-1185">Reference proteome</keyword>
<dbReference type="InterPro" id="IPR012902">
    <property type="entry name" value="N_methyl_site"/>
</dbReference>
<dbReference type="KEGG" id="ctae:BGI42_13130"/>
<dbReference type="Pfam" id="PF07963">
    <property type="entry name" value="N_methyl"/>
    <property type="match status" value="1"/>
</dbReference>
<gene>
    <name evidence="2" type="ORF">BGI42_13130</name>
</gene>
<dbReference type="OrthoDB" id="1911581at2"/>
<keyword evidence="1" id="KW-0812">Transmembrane</keyword>
<dbReference type="RefSeq" id="WP_069680750.1">
    <property type="nucleotide sequence ID" value="NZ_CP017253.2"/>
</dbReference>
<evidence type="ECO:0000313" key="3">
    <source>
        <dbReference type="Proteomes" id="UP000094652"/>
    </source>
</evidence>
<dbReference type="EMBL" id="CP017253">
    <property type="protein sequence ID" value="AOR24624.1"/>
    <property type="molecule type" value="Genomic_DNA"/>
</dbReference>
<proteinExistence type="predicted"/>
<evidence type="ECO:0000313" key="2">
    <source>
        <dbReference type="EMBL" id="AOR24624.1"/>
    </source>
</evidence>